<dbReference type="PANTHER" id="PTHR41317">
    <property type="entry name" value="PD-(D_E)XK NUCLEASE FAMILY TRANSPOSASE"/>
    <property type="match status" value="1"/>
</dbReference>
<dbReference type="NCBIfam" id="TIGR01784">
    <property type="entry name" value="T_den_put_tspse"/>
    <property type="match status" value="1"/>
</dbReference>
<accession>A0A9D1XBS3</accession>
<comment type="caution">
    <text evidence="1">The sequence shown here is derived from an EMBL/GenBank/DDBJ whole genome shotgun (WGS) entry which is preliminary data.</text>
</comment>
<dbReference type="Proteomes" id="UP000886890">
    <property type="component" value="Unassembled WGS sequence"/>
</dbReference>
<dbReference type="InterPro" id="IPR010106">
    <property type="entry name" value="RpnA"/>
</dbReference>
<reference evidence="1" key="1">
    <citation type="journal article" date="2021" name="PeerJ">
        <title>Extensive microbial diversity within the chicken gut microbiome revealed by metagenomics and culture.</title>
        <authorList>
            <person name="Gilroy R."/>
            <person name="Ravi A."/>
            <person name="Getino M."/>
            <person name="Pursley I."/>
            <person name="Horton D.L."/>
            <person name="Alikhan N.F."/>
            <person name="Baker D."/>
            <person name="Gharbi K."/>
            <person name="Hall N."/>
            <person name="Watson M."/>
            <person name="Adriaenssens E.M."/>
            <person name="Foster-Nyarko E."/>
            <person name="Jarju S."/>
            <person name="Secka A."/>
            <person name="Antonio M."/>
            <person name="Oren A."/>
            <person name="Chaudhuri R.R."/>
            <person name="La Ragione R."/>
            <person name="Hildebrand F."/>
            <person name="Pallen M.J."/>
        </authorList>
    </citation>
    <scope>NUCLEOTIDE SEQUENCE</scope>
    <source>
        <strain evidence="1">CHK183-1962</strain>
    </source>
</reference>
<reference evidence="1" key="2">
    <citation type="submission" date="2021-04" db="EMBL/GenBank/DDBJ databases">
        <authorList>
            <person name="Gilroy R."/>
        </authorList>
    </citation>
    <scope>NUCLEOTIDE SEQUENCE</scope>
    <source>
        <strain evidence="1">CHK183-1962</strain>
    </source>
</reference>
<sequence length="187" mass="22158">MFSGQLKKGDSYDKLRKCIHVSILDFSWFDDDLYYHTVHLYDDCKKECYSDLLELQFLESKKLPPEAQSEKGILRWMRFLHGKNRKEFEYMAEKDEYIREAYDTLVQMSADEKKQMEYEAREKALRNYQSQMQSAENAGFRKGEQFGFQNGLKKAKRVFQLSAQGKTPTEIAEICQISEQEARDILE</sequence>
<dbReference type="Pfam" id="PF12784">
    <property type="entry name" value="PDDEXK_2"/>
    <property type="match status" value="1"/>
</dbReference>
<dbReference type="AlphaFoldDB" id="A0A9D1XBS3"/>
<dbReference type="PANTHER" id="PTHR41317:SF1">
    <property type="entry name" value="PD-(D_E)XK NUCLEASE FAMILY TRANSPOSASE"/>
    <property type="match status" value="1"/>
</dbReference>
<name>A0A9D1XBS3_9FIRM</name>
<dbReference type="EMBL" id="DXEK01000054">
    <property type="protein sequence ID" value="HIX76628.1"/>
    <property type="molecule type" value="Genomic_DNA"/>
</dbReference>
<evidence type="ECO:0000313" key="2">
    <source>
        <dbReference type="Proteomes" id="UP000886890"/>
    </source>
</evidence>
<proteinExistence type="predicted"/>
<evidence type="ECO:0000313" key="1">
    <source>
        <dbReference type="EMBL" id="HIX76628.1"/>
    </source>
</evidence>
<organism evidence="1 2">
    <name type="scientific">Candidatus Fusicatenibacter merdavium</name>
    <dbReference type="NCBI Taxonomy" id="2838600"/>
    <lineage>
        <taxon>Bacteria</taxon>
        <taxon>Bacillati</taxon>
        <taxon>Bacillota</taxon>
        <taxon>Clostridia</taxon>
        <taxon>Lachnospirales</taxon>
        <taxon>Lachnospiraceae</taxon>
        <taxon>Fusicatenibacter</taxon>
    </lineage>
</organism>
<protein>
    <submittedName>
        <fullName evidence="1">Rpn family recombination-promoting nuclease/putative transposase</fullName>
    </submittedName>
</protein>
<gene>
    <name evidence="1" type="ORF">H9734_03400</name>
</gene>